<dbReference type="Gene3D" id="2.130.10.10">
    <property type="entry name" value="YVTN repeat-like/Quinoprotein amine dehydrogenase"/>
    <property type="match status" value="1"/>
</dbReference>
<reference evidence="4" key="1">
    <citation type="journal article" date="2020" name="Stud. Mycol.">
        <title>101 Dothideomycetes genomes: a test case for predicting lifestyles and emergence of pathogens.</title>
        <authorList>
            <person name="Haridas S."/>
            <person name="Albert R."/>
            <person name="Binder M."/>
            <person name="Bloem J."/>
            <person name="Labutti K."/>
            <person name="Salamov A."/>
            <person name="Andreopoulos B."/>
            <person name="Baker S."/>
            <person name="Barry K."/>
            <person name="Bills G."/>
            <person name="Bluhm B."/>
            <person name="Cannon C."/>
            <person name="Castanera R."/>
            <person name="Culley D."/>
            <person name="Daum C."/>
            <person name="Ezra D."/>
            <person name="Gonzalez J."/>
            <person name="Henrissat B."/>
            <person name="Kuo A."/>
            <person name="Liang C."/>
            <person name="Lipzen A."/>
            <person name="Lutzoni F."/>
            <person name="Magnuson J."/>
            <person name="Mondo S."/>
            <person name="Nolan M."/>
            <person name="Ohm R."/>
            <person name="Pangilinan J."/>
            <person name="Park H.-J."/>
            <person name="Ramirez L."/>
            <person name="Alfaro M."/>
            <person name="Sun H."/>
            <person name="Tritt A."/>
            <person name="Yoshinaga Y."/>
            <person name="Zwiers L.-H."/>
            <person name="Turgeon B."/>
            <person name="Goodwin S."/>
            <person name="Spatafora J."/>
            <person name="Crous P."/>
            <person name="Grigoriev I."/>
        </authorList>
    </citation>
    <scope>NUCLEOTIDE SEQUENCE</scope>
    <source>
        <strain evidence="4">CBS 260.36</strain>
    </source>
</reference>
<keyword evidence="1 3" id="KW-0853">WD repeat</keyword>
<evidence type="ECO:0000313" key="4">
    <source>
        <dbReference type="EMBL" id="KAF2154091.1"/>
    </source>
</evidence>
<comment type="caution">
    <text evidence="4">The sequence shown here is derived from an EMBL/GenBank/DDBJ whole genome shotgun (WGS) entry which is preliminary data.</text>
</comment>
<name>A0A9P4MNV1_9PEZI</name>
<dbReference type="InterPro" id="IPR015943">
    <property type="entry name" value="WD40/YVTN_repeat-like_dom_sf"/>
</dbReference>
<evidence type="ECO:0000313" key="5">
    <source>
        <dbReference type="Proteomes" id="UP000799439"/>
    </source>
</evidence>
<keyword evidence="2" id="KW-0677">Repeat</keyword>
<evidence type="ECO:0000256" key="2">
    <source>
        <dbReference type="ARBA" id="ARBA00022737"/>
    </source>
</evidence>
<dbReference type="OrthoDB" id="10262475at2759"/>
<feature type="repeat" description="WD" evidence="3">
    <location>
        <begin position="260"/>
        <end position="295"/>
    </location>
</feature>
<sequence>MSAPQYELSEPPTDVISAVKFAPHSDTRLLVSSWDRHIYLYEVASPLNATEGHLLLRVEHRAPVLDICFGEDDDTAYSAGLDQDVNQINLETGKKTVLSTHDAGVRNVVYSREHQLLISSSWDKTLHIHPISSESPTQQFATIALPDKPHCLAASATNLVVAVANKEILVYSLSDLREAALQPNPPDPLPIYPWQHREPALKYMTRALACHPNDTGFAISSIEGRIGVEFFDPSPEAQAGKYAFRCHRVTTDDEDIVYPVNALAFNPVRTTVFASGGGDGAITFWDGASKRRIRHYAGFASSVAALAWSQDGRTMAVGTSPGFEDGKEEIDTSLIRVYVKSIPEGEVKVKAKAK</sequence>
<accession>A0A9P4MNV1</accession>
<keyword evidence="5" id="KW-1185">Reference proteome</keyword>
<dbReference type="SUPFAM" id="SSF50978">
    <property type="entry name" value="WD40 repeat-like"/>
    <property type="match status" value="1"/>
</dbReference>
<gene>
    <name evidence="4" type="ORF">K461DRAFT_267154</name>
</gene>
<proteinExistence type="predicted"/>
<dbReference type="PROSITE" id="PS50082">
    <property type="entry name" value="WD_REPEATS_2"/>
    <property type="match status" value="1"/>
</dbReference>
<protein>
    <submittedName>
        <fullName evidence="4">Mitotic checkpoint protein BUB3</fullName>
    </submittedName>
</protein>
<organism evidence="4 5">
    <name type="scientific">Myriangium duriaei CBS 260.36</name>
    <dbReference type="NCBI Taxonomy" id="1168546"/>
    <lineage>
        <taxon>Eukaryota</taxon>
        <taxon>Fungi</taxon>
        <taxon>Dikarya</taxon>
        <taxon>Ascomycota</taxon>
        <taxon>Pezizomycotina</taxon>
        <taxon>Dothideomycetes</taxon>
        <taxon>Dothideomycetidae</taxon>
        <taxon>Myriangiales</taxon>
        <taxon>Myriangiaceae</taxon>
        <taxon>Myriangium</taxon>
    </lineage>
</organism>
<evidence type="ECO:0000256" key="3">
    <source>
        <dbReference type="PROSITE-ProRule" id="PRU00221"/>
    </source>
</evidence>
<evidence type="ECO:0000256" key="1">
    <source>
        <dbReference type="ARBA" id="ARBA00022574"/>
    </source>
</evidence>
<dbReference type="InterPro" id="IPR036322">
    <property type="entry name" value="WD40_repeat_dom_sf"/>
</dbReference>
<dbReference type="Proteomes" id="UP000799439">
    <property type="component" value="Unassembled WGS sequence"/>
</dbReference>
<dbReference type="SMART" id="SM00320">
    <property type="entry name" value="WD40"/>
    <property type="match status" value="5"/>
</dbReference>
<dbReference type="InterPro" id="IPR001680">
    <property type="entry name" value="WD40_rpt"/>
</dbReference>
<dbReference type="Pfam" id="PF00400">
    <property type="entry name" value="WD40"/>
    <property type="match status" value="3"/>
</dbReference>
<dbReference type="PANTHER" id="PTHR10971">
    <property type="entry name" value="MRNA EXPORT FACTOR AND BUB3"/>
    <property type="match status" value="1"/>
</dbReference>
<dbReference type="EMBL" id="ML996084">
    <property type="protein sequence ID" value="KAF2154091.1"/>
    <property type="molecule type" value="Genomic_DNA"/>
</dbReference>
<dbReference type="AlphaFoldDB" id="A0A9P4MNV1"/>